<dbReference type="EMBL" id="JBHSFN010000022">
    <property type="protein sequence ID" value="MFC4590296.1"/>
    <property type="molecule type" value="Genomic_DNA"/>
</dbReference>
<evidence type="ECO:0000313" key="3">
    <source>
        <dbReference type="EMBL" id="MFC4590296.1"/>
    </source>
</evidence>
<dbReference type="Pfam" id="PF00583">
    <property type="entry name" value="Acetyltransf_1"/>
    <property type="match status" value="1"/>
</dbReference>
<dbReference type="PROSITE" id="PS51186">
    <property type="entry name" value="GNAT"/>
    <property type="match status" value="1"/>
</dbReference>
<reference evidence="4" key="1">
    <citation type="journal article" date="2019" name="Int. J. Syst. Evol. Microbiol.">
        <title>The Global Catalogue of Microorganisms (GCM) 10K type strain sequencing project: providing services to taxonomists for standard genome sequencing and annotation.</title>
        <authorList>
            <consortium name="The Broad Institute Genomics Platform"/>
            <consortium name="The Broad Institute Genome Sequencing Center for Infectious Disease"/>
            <person name="Wu L."/>
            <person name="Ma J."/>
        </authorList>
    </citation>
    <scope>NUCLEOTIDE SEQUENCE [LARGE SCALE GENOMIC DNA]</scope>
    <source>
        <strain evidence="4">CCUG 49560</strain>
    </source>
</reference>
<dbReference type="Proteomes" id="UP001595891">
    <property type="component" value="Unassembled WGS sequence"/>
</dbReference>
<protein>
    <submittedName>
        <fullName evidence="3">GNAT family N-acetyltransferase</fullName>
        <ecNumber evidence="3">2.3.-.-</ecNumber>
    </submittedName>
</protein>
<dbReference type="EC" id="2.3.-.-" evidence="3"/>
<name>A0ABV9EP53_9ACTN</name>
<feature type="region of interest" description="Disordered" evidence="1">
    <location>
        <begin position="262"/>
        <end position="289"/>
    </location>
</feature>
<evidence type="ECO:0000259" key="2">
    <source>
        <dbReference type="PROSITE" id="PS51186"/>
    </source>
</evidence>
<accession>A0ABV9EP53</accession>
<organism evidence="3 4">
    <name type="scientific">Sphaerisporangium corydalis</name>
    <dbReference type="NCBI Taxonomy" id="1441875"/>
    <lineage>
        <taxon>Bacteria</taxon>
        <taxon>Bacillati</taxon>
        <taxon>Actinomycetota</taxon>
        <taxon>Actinomycetes</taxon>
        <taxon>Streptosporangiales</taxon>
        <taxon>Streptosporangiaceae</taxon>
        <taxon>Sphaerisporangium</taxon>
    </lineage>
</organism>
<dbReference type="InterPro" id="IPR000182">
    <property type="entry name" value="GNAT_dom"/>
</dbReference>
<keyword evidence="4" id="KW-1185">Reference proteome</keyword>
<evidence type="ECO:0000313" key="4">
    <source>
        <dbReference type="Proteomes" id="UP001595891"/>
    </source>
</evidence>
<dbReference type="GO" id="GO:0016746">
    <property type="term" value="F:acyltransferase activity"/>
    <property type="evidence" value="ECO:0007669"/>
    <property type="project" value="UniProtKB-KW"/>
</dbReference>
<keyword evidence="3" id="KW-0808">Transferase</keyword>
<sequence length="289" mass="29977">MAWRDLKECGTDDVRAVASPLESERFGLRVERLTVSGGSPETFEAVREAVRRSAADVLILRYPAACVGWFARLTALGRTALFADSLVYWRLAAGTGRAPGSAPGVGVGGLRDPVTVDALVSGVFGGYACQYHANPLFGAAGALAGYRQWARGSAAQGRCVGLYVEGGRAAGLATFAEDGPVTEILLAGVVAGMRGRGLYPHLLKAVEDRAVAGGAGEVVIPTQVHNTRVQKAWARYGFEPARAFLTVHLVRKGLPLDQGTDHPAGGAAVGSGHACAGNGDAEPARSLIT</sequence>
<comment type="caution">
    <text evidence="3">The sequence shown here is derived from an EMBL/GenBank/DDBJ whole genome shotgun (WGS) entry which is preliminary data.</text>
</comment>
<keyword evidence="3" id="KW-0012">Acyltransferase</keyword>
<feature type="domain" description="N-acetyltransferase" evidence="2">
    <location>
        <begin position="114"/>
        <end position="257"/>
    </location>
</feature>
<gene>
    <name evidence="3" type="ORF">ACFO8L_29680</name>
</gene>
<dbReference type="SUPFAM" id="SSF55729">
    <property type="entry name" value="Acyl-CoA N-acyltransferases (Nat)"/>
    <property type="match status" value="1"/>
</dbReference>
<dbReference type="RefSeq" id="WP_262847373.1">
    <property type="nucleotide sequence ID" value="NZ_JANZYP010000062.1"/>
</dbReference>
<dbReference type="InterPro" id="IPR016181">
    <property type="entry name" value="Acyl_CoA_acyltransferase"/>
</dbReference>
<evidence type="ECO:0000256" key="1">
    <source>
        <dbReference type="SAM" id="MobiDB-lite"/>
    </source>
</evidence>
<proteinExistence type="predicted"/>
<dbReference type="Gene3D" id="3.40.630.30">
    <property type="match status" value="1"/>
</dbReference>